<dbReference type="InterPro" id="IPR032675">
    <property type="entry name" value="LRR_dom_sf"/>
</dbReference>
<dbReference type="EMBL" id="CM001151">
    <property type="protein sequence ID" value="EGE32070.1"/>
    <property type="molecule type" value="Genomic_DNA"/>
</dbReference>
<protein>
    <submittedName>
        <fullName evidence="1">Putative cytoplasmic protein</fullName>
    </submittedName>
</protein>
<organism evidence="1 2">
    <name type="scientific">Salmonella enterica subsp. enterica serovar Dublin str. SD3246</name>
    <dbReference type="NCBI Taxonomy" id="909945"/>
    <lineage>
        <taxon>Bacteria</taxon>
        <taxon>Pseudomonadati</taxon>
        <taxon>Pseudomonadota</taxon>
        <taxon>Gammaproteobacteria</taxon>
        <taxon>Enterobacterales</taxon>
        <taxon>Enterobacteriaceae</taxon>
        <taxon>Salmonella</taxon>
    </lineage>
</organism>
<reference evidence="1" key="1">
    <citation type="journal article" date="2011" name="J. Bacteriol.">
        <title>Genome sequences of Salmonella enterica serovar typhimurium, Choleraesuis, Dublin, and Gallinarum strains of well- defined virulence in food-producing animals.</title>
        <authorList>
            <person name="Richardson E.J."/>
            <person name="Limaye B."/>
            <person name="Inamdar H."/>
            <person name="Datta A."/>
            <person name="Manjari K.S."/>
            <person name="Pullinger G.D."/>
            <person name="Thomson N.R."/>
            <person name="Joshi R.R."/>
            <person name="Watson M."/>
            <person name="Stevens M.P."/>
        </authorList>
    </citation>
    <scope>NUCLEOTIDE SEQUENCE [LARGE SCALE GENOMIC DNA]</scope>
    <source>
        <strain evidence="1">3246</strain>
    </source>
</reference>
<accession>A0A8X6EVI7</accession>
<dbReference type="InterPro" id="IPR047722">
    <property type="entry name" value="STM4015-like"/>
</dbReference>
<dbReference type="NCBIfam" id="NF038076">
    <property type="entry name" value="fam_STM4015"/>
    <property type="match status" value="1"/>
</dbReference>
<gene>
    <name evidence="1" type="ORF">SD3246_4267</name>
</gene>
<dbReference type="AlphaFoldDB" id="A0A8X6EVI7"/>
<dbReference type="Gene3D" id="3.80.10.10">
    <property type="entry name" value="Ribonuclease Inhibitor"/>
    <property type="match status" value="1"/>
</dbReference>
<dbReference type="SUPFAM" id="SSF52047">
    <property type="entry name" value="RNI-like"/>
    <property type="match status" value="1"/>
</dbReference>
<name>A0A8X6EVI7_SALDU</name>
<evidence type="ECO:0000313" key="1">
    <source>
        <dbReference type="EMBL" id="EGE32070.1"/>
    </source>
</evidence>
<dbReference type="Proteomes" id="UP000002794">
    <property type="component" value="Chromosome"/>
</dbReference>
<sequence>MFCPLIHPESDSRYPVSKRHDNIRKAFYHIHAYREGKQMNKRFNIDWDNELTQEQLINLILTDEDLPKLRSLTIGNWGDCWEDETCQPIIDMIVENASRFTHLESLFIGDMESEDCEISWIKQGDYSRLYAALPNLKELIIKGASDLRLGAIHHEKLEHLEIISGGIPSNVLAELQNAQLPALKTLKLFLGVEEYGFDGSLDDVMALASKDLFPQLTHLGLMNSEEQDDIARRVLESNILPQLNVLELSCGTLTDNGAEALLEHKDRIAHLETLDLHHHYLTPEMQEKLKATLPINLNLSEALEPDDYDGDIYMNAMYTE</sequence>
<proteinExistence type="predicted"/>
<evidence type="ECO:0000313" key="2">
    <source>
        <dbReference type="Proteomes" id="UP000002794"/>
    </source>
</evidence>